<evidence type="ECO:0000256" key="4">
    <source>
        <dbReference type="ARBA" id="ARBA00023242"/>
    </source>
</evidence>
<dbReference type="Proteomes" id="UP000751190">
    <property type="component" value="Unassembled WGS sequence"/>
</dbReference>
<dbReference type="PANTHER" id="PTHR23081:SF36">
    <property type="entry name" value="RNA POLYMERASE II SUBUNIT A C-TERMINAL DOMAIN PHOSPHATASE"/>
    <property type="match status" value="1"/>
</dbReference>
<dbReference type="SMART" id="SM00292">
    <property type="entry name" value="BRCT"/>
    <property type="match status" value="1"/>
</dbReference>
<dbReference type="Gene3D" id="3.40.50.1000">
    <property type="entry name" value="HAD superfamily/HAD-like"/>
    <property type="match status" value="1"/>
</dbReference>
<dbReference type="GO" id="GO:0008420">
    <property type="term" value="F:RNA polymerase II CTD heptapeptide repeat phosphatase activity"/>
    <property type="evidence" value="ECO:0007669"/>
    <property type="project" value="InterPro"/>
</dbReference>
<dbReference type="InterPro" id="IPR036412">
    <property type="entry name" value="HAD-like_sf"/>
</dbReference>
<dbReference type="InterPro" id="IPR036420">
    <property type="entry name" value="BRCT_dom_sf"/>
</dbReference>
<evidence type="ECO:0000313" key="11">
    <source>
        <dbReference type="Proteomes" id="UP000751190"/>
    </source>
</evidence>
<dbReference type="EMBL" id="JAGTXO010000015">
    <property type="protein sequence ID" value="KAG8463589.1"/>
    <property type="molecule type" value="Genomic_DNA"/>
</dbReference>
<organism evidence="10 11">
    <name type="scientific">Diacronema lutheri</name>
    <name type="common">Unicellular marine alga</name>
    <name type="synonym">Monochrysis lutheri</name>
    <dbReference type="NCBI Taxonomy" id="2081491"/>
    <lineage>
        <taxon>Eukaryota</taxon>
        <taxon>Haptista</taxon>
        <taxon>Haptophyta</taxon>
        <taxon>Pavlovophyceae</taxon>
        <taxon>Pavlovales</taxon>
        <taxon>Pavlovaceae</taxon>
        <taxon>Diacronema</taxon>
    </lineage>
</organism>
<comment type="subcellular location">
    <subcellularLocation>
        <location evidence="1">Nucleus</location>
    </subcellularLocation>
</comment>
<dbReference type="GO" id="GO:0005634">
    <property type="term" value="C:nucleus"/>
    <property type="evidence" value="ECO:0007669"/>
    <property type="project" value="UniProtKB-SubCell"/>
</dbReference>
<comment type="caution">
    <text evidence="10">The sequence shown here is derived from an EMBL/GenBank/DDBJ whole genome shotgun (WGS) entry which is preliminary data.</text>
</comment>
<dbReference type="Pfam" id="PF03031">
    <property type="entry name" value="NIF"/>
    <property type="match status" value="1"/>
</dbReference>
<dbReference type="SUPFAM" id="SSF56784">
    <property type="entry name" value="HAD-like"/>
    <property type="match status" value="1"/>
</dbReference>
<evidence type="ECO:0000313" key="10">
    <source>
        <dbReference type="EMBL" id="KAG8463589.1"/>
    </source>
</evidence>
<dbReference type="InterPro" id="IPR001357">
    <property type="entry name" value="BRCT_dom"/>
</dbReference>
<dbReference type="EC" id="3.1.3.16" evidence="2"/>
<sequence>MHEERGVKRDAASEPADPRRRRRALDVDRSLPALLVDATRLVLVLDIDNTLVHSAPCTAPLDPQLAHLERDVIKFCVPAEPGGIALDYKVKLRTGLADFLASAHAQFDLAVYTHGSEGYAKEILKLIDPSGAYFKGRVVSRTEGESIKRLSLLLKDSDGHRVQHAIVIDDREDVWEDAAKGCVQLVRPFYFFESKTQAPLMPGLPKRFERYVAADPMHDEQLTWTLMSTLQKLLEEMRQLGPGASVTHALHNARSRVLQGVKLVLAGGLILEGDEVHNSPLWRFAEALGATCLREFNAEEVSHVVSGTPTAHTVQSALASARQIEVVSPGWLLDCWYRTERVSEVHYPCEAPVPIAPLSGTALLPVPSVPGVGDGGVGGFGGLLPREALDANGGDARVERTPTELCDPRLLAGTRADLGDAVDQRIAPAHSELLDPRASASAYQPARLANEAAALLGGSDDGAAPPHGARPQCARQVLAQAPPVPGAPRARAPADPRRRGPMADAATKAEPARAGAQHPARRIETPPAMPLHELEARFDNELRECVAPTKQDELMMQIALARDPRESARVRDNALSRIVKMVGEGALEGILDTLGFYKPSRDEFGGSEPKATRAQ</sequence>
<accession>A0A8J5XFF7</accession>
<dbReference type="PROSITE" id="PS50172">
    <property type="entry name" value="BRCT"/>
    <property type="match status" value="1"/>
</dbReference>
<dbReference type="InterPro" id="IPR023214">
    <property type="entry name" value="HAD_sf"/>
</dbReference>
<protein>
    <recommendedName>
        <fullName evidence="2">protein-serine/threonine phosphatase</fullName>
        <ecNumber evidence="2">3.1.3.16</ecNumber>
    </recommendedName>
</protein>
<dbReference type="Pfam" id="PF00533">
    <property type="entry name" value="BRCT"/>
    <property type="match status" value="1"/>
</dbReference>
<dbReference type="Gene3D" id="3.40.50.10190">
    <property type="entry name" value="BRCT domain"/>
    <property type="match status" value="1"/>
</dbReference>
<evidence type="ECO:0000256" key="7">
    <source>
        <dbReference type="SAM" id="MobiDB-lite"/>
    </source>
</evidence>
<evidence type="ECO:0000256" key="6">
    <source>
        <dbReference type="ARBA" id="ARBA00048336"/>
    </source>
</evidence>
<evidence type="ECO:0000256" key="1">
    <source>
        <dbReference type="ARBA" id="ARBA00004123"/>
    </source>
</evidence>
<feature type="region of interest" description="Disordered" evidence="7">
    <location>
        <begin position="480"/>
        <end position="521"/>
    </location>
</feature>
<evidence type="ECO:0000259" key="9">
    <source>
        <dbReference type="PROSITE" id="PS50969"/>
    </source>
</evidence>
<dbReference type="SMART" id="SM00577">
    <property type="entry name" value="CPDc"/>
    <property type="match status" value="1"/>
</dbReference>
<dbReference type="InterPro" id="IPR004274">
    <property type="entry name" value="FCP1_dom"/>
</dbReference>
<dbReference type="AlphaFoldDB" id="A0A8J5XFF7"/>
<dbReference type="CDD" id="cd07521">
    <property type="entry name" value="HAD_FCP1-like"/>
    <property type="match status" value="1"/>
</dbReference>
<dbReference type="PROSITE" id="PS50969">
    <property type="entry name" value="FCP1"/>
    <property type="match status" value="1"/>
</dbReference>
<reference evidence="10" key="1">
    <citation type="submission" date="2021-05" db="EMBL/GenBank/DDBJ databases">
        <title>The genome of the haptophyte Pavlova lutheri (Diacronema luteri, Pavlovales) - a model for lipid biosynthesis in eukaryotic algae.</title>
        <authorList>
            <person name="Hulatt C.J."/>
            <person name="Posewitz M.C."/>
        </authorList>
    </citation>
    <scope>NUCLEOTIDE SEQUENCE</scope>
    <source>
        <strain evidence="10">NIVA-4/92</strain>
    </source>
</reference>
<dbReference type="PANTHER" id="PTHR23081">
    <property type="entry name" value="RNA POLYMERASE II CTD PHOSPHATASE"/>
    <property type="match status" value="1"/>
</dbReference>
<name>A0A8J5XFF7_DIALT</name>
<dbReference type="InterPro" id="IPR039189">
    <property type="entry name" value="Fcp1"/>
</dbReference>
<comment type="catalytic activity">
    <reaction evidence="6">
        <text>O-phospho-L-threonyl-[protein] + H2O = L-threonyl-[protein] + phosphate</text>
        <dbReference type="Rhea" id="RHEA:47004"/>
        <dbReference type="Rhea" id="RHEA-COMP:11060"/>
        <dbReference type="Rhea" id="RHEA-COMP:11605"/>
        <dbReference type="ChEBI" id="CHEBI:15377"/>
        <dbReference type="ChEBI" id="CHEBI:30013"/>
        <dbReference type="ChEBI" id="CHEBI:43474"/>
        <dbReference type="ChEBI" id="CHEBI:61977"/>
        <dbReference type="EC" id="3.1.3.16"/>
    </reaction>
</comment>
<feature type="domain" description="FCP1 homology" evidence="9">
    <location>
        <begin position="36"/>
        <end position="211"/>
    </location>
</feature>
<feature type="region of interest" description="Disordered" evidence="7">
    <location>
        <begin position="1"/>
        <end position="23"/>
    </location>
</feature>
<keyword evidence="3" id="KW-0378">Hydrolase</keyword>
<dbReference type="SUPFAM" id="SSF52113">
    <property type="entry name" value="BRCT domain"/>
    <property type="match status" value="1"/>
</dbReference>
<evidence type="ECO:0000256" key="2">
    <source>
        <dbReference type="ARBA" id="ARBA00013081"/>
    </source>
</evidence>
<evidence type="ECO:0000259" key="8">
    <source>
        <dbReference type="PROSITE" id="PS50172"/>
    </source>
</evidence>
<evidence type="ECO:0000256" key="5">
    <source>
        <dbReference type="ARBA" id="ARBA00047761"/>
    </source>
</evidence>
<proteinExistence type="predicted"/>
<keyword evidence="4" id="KW-0539">Nucleus</keyword>
<dbReference type="OrthoDB" id="10249888at2759"/>
<comment type="catalytic activity">
    <reaction evidence="5">
        <text>O-phospho-L-seryl-[protein] + H2O = L-seryl-[protein] + phosphate</text>
        <dbReference type="Rhea" id="RHEA:20629"/>
        <dbReference type="Rhea" id="RHEA-COMP:9863"/>
        <dbReference type="Rhea" id="RHEA-COMP:11604"/>
        <dbReference type="ChEBI" id="CHEBI:15377"/>
        <dbReference type="ChEBI" id="CHEBI:29999"/>
        <dbReference type="ChEBI" id="CHEBI:43474"/>
        <dbReference type="ChEBI" id="CHEBI:83421"/>
        <dbReference type="EC" id="3.1.3.16"/>
    </reaction>
</comment>
<feature type="domain" description="BRCT" evidence="8">
    <location>
        <begin position="253"/>
        <end position="349"/>
    </location>
</feature>
<evidence type="ECO:0000256" key="3">
    <source>
        <dbReference type="ARBA" id="ARBA00022801"/>
    </source>
</evidence>
<gene>
    <name evidence="10" type="ORF">KFE25_003862</name>
</gene>
<keyword evidence="11" id="KW-1185">Reference proteome</keyword>